<evidence type="ECO:0000256" key="3">
    <source>
        <dbReference type="ARBA" id="ARBA00022989"/>
    </source>
</evidence>
<dbReference type="GO" id="GO:0009506">
    <property type="term" value="C:plasmodesma"/>
    <property type="evidence" value="ECO:0007669"/>
    <property type="project" value="TreeGrafter"/>
</dbReference>
<dbReference type="AlphaFoldDB" id="A0A5J9USK6"/>
<proteinExistence type="predicted"/>
<comment type="subcellular location">
    <subcellularLocation>
        <location evidence="1">Membrane</location>
        <topology evidence="1">Single-pass membrane protein</topology>
    </subcellularLocation>
</comment>
<feature type="domain" description="Late embryogenesis abundant protein LEA-2 subgroup" evidence="5">
    <location>
        <begin position="44"/>
        <end position="125"/>
    </location>
</feature>
<gene>
    <name evidence="6" type="ORF">EJB05_29404</name>
</gene>
<keyword evidence="7" id="KW-1185">Reference proteome</keyword>
<keyword evidence="2" id="KW-0812">Transmembrane</keyword>
<dbReference type="InterPro" id="IPR004864">
    <property type="entry name" value="LEA_2"/>
</dbReference>
<comment type="caution">
    <text evidence="6">The sequence shown here is derived from an EMBL/GenBank/DDBJ whole genome shotgun (WGS) entry which is preliminary data.</text>
</comment>
<dbReference type="Pfam" id="PF03168">
    <property type="entry name" value="LEA_2"/>
    <property type="match status" value="1"/>
</dbReference>
<organism evidence="6 7">
    <name type="scientific">Eragrostis curvula</name>
    <name type="common">weeping love grass</name>
    <dbReference type="NCBI Taxonomy" id="38414"/>
    <lineage>
        <taxon>Eukaryota</taxon>
        <taxon>Viridiplantae</taxon>
        <taxon>Streptophyta</taxon>
        <taxon>Embryophyta</taxon>
        <taxon>Tracheophyta</taxon>
        <taxon>Spermatophyta</taxon>
        <taxon>Magnoliopsida</taxon>
        <taxon>Liliopsida</taxon>
        <taxon>Poales</taxon>
        <taxon>Poaceae</taxon>
        <taxon>PACMAD clade</taxon>
        <taxon>Chloridoideae</taxon>
        <taxon>Eragrostideae</taxon>
        <taxon>Eragrostidinae</taxon>
        <taxon>Eragrostis</taxon>
    </lineage>
</organism>
<reference evidence="6 7" key="1">
    <citation type="journal article" date="2019" name="Sci. Rep.">
        <title>A high-quality genome of Eragrostis curvula grass provides insights into Poaceae evolution and supports new strategies to enhance forage quality.</title>
        <authorList>
            <person name="Carballo J."/>
            <person name="Santos B.A.C.M."/>
            <person name="Zappacosta D."/>
            <person name="Garbus I."/>
            <person name="Selva J.P."/>
            <person name="Gallo C.A."/>
            <person name="Diaz A."/>
            <person name="Albertini E."/>
            <person name="Caccamo M."/>
            <person name="Echenique V."/>
        </authorList>
    </citation>
    <scope>NUCLEOTIDE SEQUENCE [LARGE SCALE GENOMIC DNA]</scope>
    <source>
        <strain evidence="7">cv. Victoria</strain>
        <tissue evidence="6">Leaf</tissue>
    </source>
</reference>
<dbReference type="GO" id="GO:0098542">
    <property type="term" value="P:defense response to other organism"/>
    <property type="evidence" value="ECO:0007669"/>
    <property type="project" value="InterPro"/>
</dbReference>
<dbReference type="PANTHER" id="PTHR31415:SF166">
    <property type="entry name" value="LATE EMBRYOGENESIS ABUNDANT (LEA) HYDROXYPROLINE-RICH GLYCOPROTEIN FAMILY"/>
    <property type="match status" value="1"/>
</dbReference>
<sequence length="161" mass="17801">MRDAAFECGTRAGNRIPPRLQDATLKQLDLANVSGVLSTALQVTIASRNPNSRVGVYYDRLDVYASYKYQQVTVGASLPPVYQGHGDVDVWSPVLSGPNVPFAPYLADALGKDVANGYLIMEVKIDGRDPVEGRLLDIRPLPHLRHMPGFLHHQRRKRLNG</sequence>
<dbReference type="EMBL" id="RWGY01000013">
    <property type="protein sequence ID" value="TVU26839.1"/>
    <property type="molecule type" value="Genomic_DNA"/>
</dbReference>
<dbReference type="OrthoDB" id="1426517at2759"/>
<accession>A0A5J9USK6</accession>
<keyword evidence="4" id="KW-0472">Membrane</keyword>
<feature type="non-terminal residue" evidence="6">
    <location>
        <position position="1"/>
    </location>
</feature>
<keyword evidence="3" id="KW-1133">Transmembrane helix</keyword>
<evidence type="ECO:0000256" key="2">
    <source>
        <dbReference type="ARBA" id="ARBA00022692"/>
    </source>
</evidence>
<name>A0A5J9USK6_9POAL</name>
<dbReference type="InterPro" id="IPR044839">
    <property type="entry name" value="NDR1-like"/>
</dbReference>
<evidence type="ECO:0000313" key="6">
    <source>
        <dbReference type="EMBL" id="TVU26839.1"/>
    </source>
</evidence>
<evidence type="ECO:0000256" key="4">
    <source>
        <dbReference type="ARBA" id="ARBA00023136"/>
    </source>
</evidence>
<dbReference type="Proteomes" id="UP000324897">
    <property type="component" value="Chromosome 2"/>
</dbReference>
<protein>
    <recommendedName>
        <fullName evidence="5">Late embryogenesis abundant protein LEA-2 subgroup domain-containing protein</fullName>
    </recommendedName>
</protein>
<dbReference type="PANTHER" id="PTHR31415">
    <property type="entry name" value="OS05G0367900 PROTEIN"/>
    <property type="match status" value="1"/>
</dbReference>
<dbReference type="Gramene" id="TVU26839">
    <property type="protein sequence ID" value="TVU26839"/>
    <property type="gene ID" value="EJB05_29404"/>
</dbReference>
<dbReference type="GO" id="GO:0005886">
    <property type="term" value="C:plasma membrane"/>
    <property type="evidence" value="ECO:0007669"/>
    <property type="project" value="TreeGrafter"/>
</dbReference>
<evidence type="ECO:0000259" key="5">
    <source>
        <dbReference type="Pfam" id="PF03168"/>
    </source>
</evidence>
<evidence type="ECO:0000313" key="7">
    <source>
        <dbReference type="Proteomes" id="UP000324897"/>
    </source>
</evidence>
<evidence type="ECO:0000256" key="1">
    <source>
        <dbReference type="ARBA" id="ARBA00004167"/>
    </source>
</evidence>